<protein>
    <recommendedName>
        <fullName evidence="2">dUTP diphosphatase</fullName>
        <ecNumber evidence="2">3.6.1.23</ecNumber>
    </recommendedName>
</protein>
<accession>U2EFP4</accession>
<evidence type="ECO:0000256" key="4">
    <source>
        <dbReference type="ARBA" id="ARBA00023080"/>
    </source>
</evidence>
<evidence type="ECO:0000313" key="7">
    <source>
        <dbReference type="EMBL" id="ERJ13466.1"/>
    </source>
</evidence>
<gene>
    <name evidence="7" type="primary">pi335</name>
    <name evidence="7" type="ORF">HLPCO_000117</name>
</gene>
<comment type="caution">
    <text evidence="7">The sequence shown here is derived from an EMBL/GenBank/DDBJ whole genome shotgun (WGS) entry which is preliminary data.</text>
</comment>
<name>U2EFP4_9MOLU</name>
<sequence>MRQRGFETLSQYKGDEQITLPNRATKESAGYDIRSAVSCEIEPNEIKLIPTGIKAYMLHDEVLKIYPRSSLAIKRKAMLANNVGIIDADYYNNNQNEGHIMIPLYNFSNNKLTIKKR</sequence>
<keyword evidence="4" id="KW-0546">Nucleotide metabolism</keyword>
<dbReference type="Proteomes" id="UP000005707">
    <property type="component" value="Unassembled WGS sequence"/>
</dbReference>
<evidence type="ECO:0000313" key="8">
    <source>
        <dbReference type="Proteomes" id="UP000005707"/>
    </source>
</evidence>
<dbReference type="CDD" id="cd07557">
    <property type="entry name" value="trimeric_dUTPase"/>
    <property type="match status" value="1"/>
</dbReference>
<comment type="similarity">
    <text evidence="1">Belongs to the dUTPase family.</text>
</comment>
<evidence type="ECO:0000256" key="2">
    <source>
        <dbReference type="ARBA" id="ARBA00012379"/>
    </source>
</evidence>
<dbReference type="PANTHER" id="PTHR11241">
    <property type="entry name" value="DEOXYURIDINE 5'-TRIPHOSPHATE NUCLEOTIDOHYDROLASE"/>
    <property type="match status" value="1"/>
</dbReference>
<dbReference type="InterPro" id="IPR036157">
    <property type="entry name" value="dUTPase-like_sf"/>
</dbReference>
<dbReference type="InParanoid" id="U2EFP4"/>
<dbReference type="Pfam" id="PF00692">
    <property type="entry name" value="dUTPase"/>
    <property type="match status" value="1"/>
</dbReference>
<dbReference type="GO" id="GO:0000287">
    <property type="term" value="F:magnesium ion binding"/>
    <property type="evidence" value="ECO:0007669"/>
    <property type="project" value="InterPro"/>
</dbReference>
<dbReference type="InterPro" id="IPR008181">
    <property type="entry name" value="dUTPase"/>
</dbReference>
<dbReference type="GO" id="GO:0046081">
    <property type="term" value="P:dUTP catabolic process"/>
    <property type="evidence" value="ECO:0007669"/>
    <property type="project" value="InterPro"/>
</dbReference>
<dbReference type="AlphaFoldDB" id="U2EFP4"/>
<dbReference type="STRING" id="1033810.HLPCO_000117"/>
<dbReference type="GO" id="GO:0006226">
    <property type="term" value="P:dUMP biosynthetic process"/>
    <property type="evidence" value="ECO:0007669"/>
    <property type="project" value="InterPro"/>
</dbReference>
<organism evidence="7 8">
    <name type="scientific">Haloplasma contractile SSD-17B</name>
    <dbReference type="NCBI Taxonomy" id="1033810"/>
    <lineage>
        <taxon>Bacteria</taxon>
        <taxon>Bacillati</taxon>
        <taxon>Mycoplasmatota</taxon>
        <taxon>Mollicutes</taxon>
        <taxon>Haloplasmatales</taxon>
        <taxon>Haloplasmataceae</taxon>
        <taxon>Haloplasma</taxon>
    </lineage>
</organism>
<comment type="catalytic activity">
    <reaction evidence="5">
        <text>dUTP + H2O = dUMP + diphosphate + H(+)</text>
        <dbReference type="Rhea" id="RHEA:10248"/>
        <dbReference type="ChEBI" id="CHEBI:15377"/>
        <dbReference type="ChEBI" id="CHEBI:15378"/>
        <dbReference type="ChEBI" id="CHEBI:33019"/>
        <dbReference type="ChEBI" id="CHEBI:61555"/>
        <dbReference type="ChEBI" id="CHEBI:246422"/>
        <dbReference type="EC" id="3.6.1.23"/>
    </reaction>
</comment>
<dbReference type="eggNOG" id="COG0756">
    <property type="taxonomic scope" value="Bacteria"/>
</dbReference>
<keyword evidence="8" id="KW-1185">Reference proteome</keyword>
<evidence type="ECO:0000256" key="3">
    <source>
        <dbReference type="ARBA" id="ARBA00022801"/>
    </source>
</evidence>
<dbReference type="InterPro" id="IPR033704">
    <property type="entry name" value="dUTPase_trimeric"/>
</dbReference>
<dbReference type="GO" id="GO:0004170">
    <property type="term" value="F:dUTP diphosphatase activity"/>
    <property type="evidence" value="ECO:0007669"/>
    <property type="project" value="UniProtKB-EC"/>
</dbReference>
<dbReference type="SUPFAM" id="SSF51283">
    <property type="entry name" value="dUTPase-like"/>
    <property type="match status" value="1"/>
</dbReference>
<dbReference type="Gene3D" id="2.70.40.10">
    <property type="match status" value="1"/>
</dbReference>
<dbReference type="EMBL" id="AFNU02000001">
    <property type="protein sequence ID" value="ERJ13466.1"/>
    <property type="molecule type" value="Genomic_DNA"/>
</dbReference>
<keyword evidence="3 7" id="KW-0378">Hydrolase</keyword>
<dbReference type="PANTHER" id="PTHR11241:SF0">
    <property type="entry name" value="DEOXYURIDINE 5'-TRIPHOSPHATE NUCLEOTIDOHYDROLASE"/>
    <property type="match status" value="1"/>
</dbReference>
<dbReference type="InterPro" id="IPR029054">
    <property type="entry name" value="dUTPase-like"/>
</dbReference>
<evidence type="ECO:0000256" key="1">
    <source>
        <dbReference type="ARBA" id="ARBA00006581"/>
    </source>
</evidence>
<reference evidence="7 8" key="1">
    <citation type="journal article" date="2011" name="J. Bacteriol.">
        <title>Genome sequence of Haloplasma contractile, an unusual contractile bacterium from a deep-sea anoxic brine lake.</title>
        <authorList>
            <person name="Antunes A."/>
            <person name="Alam I."/>
            <person name="El Dorry H."/>
            <person name="Siam R."/>
            <person name="Robertson A."/>
            <person name="Bajic V.B."/>
            <person name="Stingl U."/>
        </authorList>
    </citation>
    <scope>NUCLEOTIDE SEQUENCE [LARGE SCALE GENOMIC DNA]</scope>
    <source>
        <strain evidence="7 8">SSD-17B</strain>
    </source>
</reference>
<evidence type="ECO:0000259" key="6">
    <source>
        <dbReference type="Pfam" id="PF00692"/>
    </source>
</evidence>
<proteinExistence type="inferred from homology"/>
<evidence type="ECO:0000256" key="5">
    <source>
        <dbReference type="ARBA" id="ARBA00047686"/>
    </source>
</evidence>
<dbReference type="EC" id="3.6.1.23" evidence="2"/>
<reference evidence="7 8" key="2">
    <citation type="journal article" date="2013" name="PLoS ONE">
        <title>INDIGO - INtegrated Data Warehouse of MIcrobial GenOmes with Examples from the Red Sea Extremophiles.</title>
        <authorList>
            <person name="Alam I."/>
            <person name="Antunes A."/>
            <person name="Kamau A.A."/>
            <person name="Ba Alawi W."/>
            <person name="Kalkatawi M."/>
            <person name="Stingl U."/>
            <person name="Bajic V.B."/>
        </authorList>
    </citation>
    <scope>NUCLEOTIDE SEQUENCE [LARGE SCALE GENOMIC DNA]</scope>
    <source>
        <strain evidence="7 8">SSD-17B</strain>
    </source>
</reference>
<feature type="domain" description="dUTPase-like" evidence="6">
    <location>
        <begin position="17"/>
        <end position="116"/>
    </location>
</feature>